<gene>
    <name evidence="2" type="ORF">LOKVESSMR4R_01291</name>
</gene>
<keyword evidence="1" id="KW-1133">Transmembrane helix</keyword>
<dbReference type="RefSeq" id="WP_087206809.1">
    <property type="nucleotide sequence ID" value="NZ_CP021431.1"/>
</dbReference>
<dbReference type="EMBL" id="CP021431">
    <property type="protein sequence ID" value="ARU00613.1"/>
    <property type="molecule type" value="Genomic_DNA"/>
</dbReference>
<evidence type="ECO:0000313" key="3">
    <source>
        <dbReference type="Proteomes" id="UP000195273"/>
    </source>
</evidence>
<evidence type="ECO:0008006" key="4">
    <source>
        <dbReference type="Google" id="ProtNLM"/>
    </source>
</evidence>
<dbReference type="OrthoDB" id="6369004at2"/>
<name>A0A1Y0EAN3_9RHOB</name>
<feature type="transmembrane region" description="Helical" evidence="1">
    <location>
        <begin position="96"/>
        <end position="121"/>
    </location>
</feature>
<evidence type="ECO:0000256" key="1">
    <source>
        <dbReference type="SAM" id="Phobius"/>
    </source>
</evidence>
<accession>A0A1Y0EAN3</accession>
<sequence length="228" mass="24364">MTDHDKDSMRGTGQRLLWLGVRFALVLGGVAAVLYGIEWLKAQIMLLENAASTRAMTGLMIAMLILYALLLAIPFVPGVEIGVALLLIQGATAAPMVYGATVTGLALAFVVGQIVSLPWLIGLLHDLRLRRIAAWLERVDDVPRDQRLLAMQAKLPGWLVPLVVQYRYATIAIALNTPGNIAIGGGGGIMLVAGLSRVFTTPAMLLVIALATAPVPLAVWLWGVDVVR</sequence>
<dbReference type="KEGG" id="lvs:LOKVESSMR4R_01291"/>
<keyword evidence="1" id="KW-0472">Membrane</keyword>
<keyword evidence="3" id="KW-1185">Reference proteome</keyword>
<dbReference type="AlphaFoldDB" id="A0A1Y0EAN3"/>
<proteinExistence type="predicted"/>
<organism evidence="2 3">
    <name type="scientific">Yoonia vestfoldensis</name>
    <dbReference type="NCBI Taxonomy" id="245188"/>
    <lineage>
        <taxon>Bacteria</taxon>
        <taxon>Pseudomonadati</taxon>
        <taxon>Pseudomonadota</taxon>
        <taxon>Alphaproteobacteria</taxon>
        <taxon>Rhodobacterales</taxon>
        <taxon>Paracoccaceae</taxon>
        <taxon>Yoonia</taxon>
    </lineage>
</organism>
<feature type="transmembrane region" description="Helical" evidence="1">
    <location>
        <begin position="203"/>
        <end position="223"/>
    </location>
</feature>
<feature type="transmembrane region" description="Helical" evidence="1">
    <location>
        <begin position="58"/>
        <end position="76"/>
    </location>
</feature>
<dbReference type="Proteomes" id="UP000195273">
    <property type="component" value="Chromosome"/>
</dbReference>
<feature type="transmembrane region" description="Helical" evidence="1">
    <location>
        <begin position="16"/>
        <end position="37"/>
    </location>
</feature>
<keyword evidence="1" id="KW-0812">Transmembrane</keyword>
<protein>
    <recommendedName>
        <fullName evidence="4">TVP38/TMEM64 family membrane protein</fullName>
    </recommendedName>
</protein>
<reference evidence="2 3" key="1">
    <citation type="submission" date="2017-05" db="EMBL/GenBank/DDBJ databases">
        <title>Genome Sequence of Loktanella vestfoldensis Strain SMR4r Isolated from a Culture of the Diatom Skeletonema marinoi.</title>
        <authorList>
            <person name="Topel M."/>
            <person name="Pinder M.I.M."/>
            <person name="Johansson O.N."/>
            <person name="Kourtchenko O."/>
            <person name="Godhe A."/>
            <person name="Clarke A.K."/>
        </authorList>
    </citation>
    <scope>NUCLEOTIDE SEQUENCE [LARGE SCALE GENOMIC DNA]</scope>
    <source>
        <strain evidence="2 3">SMR4r</strain>
    </source>
</reference>
<evidence type="ECO:0000313" key="2">
    <source>
        <dbReference type="EMBL" id="ARU00613.1"/>
    </source>
</evidence>